<dbReference type="STRING" id="288992.SAMN04488522_104853"/>
<sequence>MFDLIGLSNKDQLQEDDLKIYVLKVSGLFINRIIIFFICGFCCV</sequence>
<keyword evidence="3" id="KW-1185">Reference proteome</keyword>
<evidence type="ECO:0000313" key="3">
    <source>
        <dbReference type="Proteomes" id="UP000184287"/>
    </source>
</evidence>
<evidence type="ECO:0000256" key="1">
    <source>
        <dbReference type="SAM" id="Phobius"/>
    </source>
</evidence>
<gene>
    <name evidence="2" type="ORF">SAMN04488522_104853</name>
</gene>
<reference evidence="3" key="1">
    <citation type="submission" date="2016-11" db="EMBL/GenBank/DDBJ databases">
        <authorList>
            <person name="Varghese N."/>
            <person name="Submissions S."/>
        </authorList>
    </citation>
    <scope>NUCLEOTIDE SEQUENCE [LARGE SCALE GENOMIC DNA]</scope>
    <source>
        <strain evidence="3">DSM 16990</strain>
    </source>
</reference>
<evidence type="ECO:0000313" key="2">
    <source>
        <dbReference type="EMBL" id="SHG20417.1"/>
    </source>
</evidence>
<dbReference type="EMBL" id="FQUQ01000004">
    <property type="protein sequence ID" value="SHG20417.1"/>
    <property type="molecule type" value="Genomic_DNA"/>
</dbReference>
<protein>
    <submittedName>
        <fullName evidence="2">Uncharacterized protein</fullName>
    </submittedName>
</protein>
<keyword evidence="1" id="KW-0812">Transmembrane</keyword>
<organism evidence="2 3">
    <name type="scientific">Pedobacter caeni</name>
    <dbReference type="NCBI Taxonomy" id="288992"/>
    <lineage>
        <taxon>Bacteria</taxon>
        <taxon>Pseudomonadati</taxon>
        <taxon>Bacteroidota</taxon>
        <taxon>Sphingobacteriia</taxon>
        <taxon>Sphingobacteriales</taxon>
        <taxon>Sphingobacteriaceae</taxon>
        <taxon>Pedobacter</taxon>
    </lineage>
</organism>
<keyword evidence="1" id="KW-0472">Membrane</keyword>
<name>A0A1M5HWW4_9SPHI</name>
<proteinExistence type="predicted"/>
<keyword evidence="1" id="KW-1133">Transmembrane helix</keyword>
<dbReference type="AlphaFoldDB" id="A0A1M5HWW4"/>
<accession>A0A1M5HWW4</accession>
<dbReference type="Proteomes" id="UP000184287">
    <property type="component" value="Unassembled WGS sequence"/>
</dbReference>
<feature type="transmembrane region" description="Helical" evidence="1">
    <location>
        <begin position="20"/>
        <end position="43"/>
    </location>
</feature>